<dbReference type="InterPro" id="IPR016166">
    <property type="entry name" value="FAD-bd_PCMH"/>
</dbReference>
<dbReference type="Pfam" id="PF02913">
    <property type="entry name" value="FAD-oxidase_C"/>
    <property type="match status" value="1"/>
</dbReference>
<dbReference type="Gene3D" id="3.30.465.10">
    <property type="match status" value="1"/>
</dbReference>
<dbReference type="InterPro" id="IPR006094">
    <property type="entry name" value="Oxid_FAD_bind_N"/>
</dbReference>
<evidence type="ECO:0000256" key="5">
    <source>
        <dbReference type="ARBA" id="ARBA00023002"/>
    </source>
</evidence>
<dbReference type="FunFam" id="3.30.70.2740:FF:000001">
    <property type="entry name" value="D-lactate dehydrogenase mitochondrial"/>
    <property type="match status" value="1"/>
</dbReference>
<dbReference type="InterPro" id="IPR016171">
    <property type="entry name" value="Vanillyl_alc_oxidase_C-sub2"/>
</dbReference>
<dbReference type="InterPro" id="IPR016164">
    <property type="entry name" value="FAD-linked_Oxase-like_C"/>
</dbReference>
<evidence type="ECO:0000313" key="7">
    <source>
        <dbReference type="EMBL" id="CDR04606.1"/>
    </source>
</evidence>
<gene>
    <name evidence="8" type="ORF">J2Z30_003745</name>
    <name evidence="7" type="ORF">SIRAN1739</name>
</gene>
<sequence>MSASASLPTSLDSALRSIAGELPAEAYTTDPDILASYRTDHAPFCPSGIPAALVRPRSTEQVAEVMRRAYEHSVPVVPQAARTGLAGGANAVDGCLLLSVERLDRILEIDTVDQTARAEAGVVNAVFSRAVAEHGLFYPPDPSSWETSTLGGNAATNAGGLCCVKYGVTGDFVRGLTVVLADGTVLRTGRRTAKGVAGYDLTHLFVGSEGTLGVITEVTVALRPAAERPLTAVAFFPTAGAACAVVPDFMADGARPSLLEFMDRPTMDVVSGYQDLGFPSDAGAMLIAQSDRGELARGDLERFARIAESHGGEALVATDPAEAELLLQARRLVGIATERLGSYLADDVCVPRRRLAEMVERLPAIAERHGVRVTTVAHAGDGNVHPHVLFDRNDEGEVQRAHEAFGAIMDLGLALGGTITGEHGVGLLKRDWLAKELGPAGLRVHREVKAALDPRHILNPGKVLAASGTRR</sequence>
<keyword evidence="5 8" id="KW-0560">Oxidoreductase</keyword>
<dbReference type="EMBL" id="LK022848">
    <property type="protein sequence ID" value="CDR04606.1"/>
    <property type="molecule type" value="Genomic_DNA"/>
</dbReference>
<protein>
    <submittedName>
        <fullName evidence="7">FAD linked oxidase domain protein</fullName>
    </submittedName>
    <submittedName>
        <fullName evidence="8">Glycolate oxidase</fullName>
        <ecNumber evidence="8">1.1.3.15</ecNumber>
    </submittedName>
</protein>
<dbReference type="PANTHER" id="PTHR42934:SF2">
    <property type="entry name" value="GLYCOLATE OXIDASE SUBUNIT GLCD"/>
    <property type="match status" value="1"/>
</dbReference>
<dbReference type="EC" id="1.1.3.15" evidence="8"/>
<dbReference type="RefSeq" id="WP_078956495.1">
    <property type="nucleotide sequence ID" value="NZ_BAABDR010000025.1"/>
</dbReference>
<evidence type="ECO:0000256" key="4">
    <source>
        <dbReference type="ARBA" id="ARBA00022827"/>
    </source>
</evidence>
<dbReference type="GO" id="GO:0071949">
    <property type="term" value="F:FAD binding"/>
    <property type="evidence" value="ECO:0007669"/>
    <property type="project" value="InterPro"/>
</dbReference>
<dbReference type="InterPro" id="IPR036318">
    <property type="entry name" value="FAD-bd_PCMH-like_sf"/>
</dbReference>
<evidence type="ECO:0000259" key="6">
    <source>
        <dbReference type="PROSITE" id="PS51387"/>
    </source>
</evidence>
<dbReference type="PROSITE" id="PS51387">
    <property type="entry name" value="FAD_PCMH"/>
    <property type="match status" value="1"/>
</dbReference>
<organism evidence="7">
    <name type="scientific">Streptomyces iranensis</name>
    <dbReference type="NCBI Taxonomy" id="576784"/>
    <lineage>
        <taxon>Bacteria</taxon>
        <taxon>Bacillati</taxon>
        <taxon>Actinomycetota</taxon>
        <taxon>Actinomycetes</taxon>
        <taxon>Kitasatosporales</taxon>
        <taxon>Streptomycetaceae</taxon>
        <taxon>Streptomyces</taxon>
        <taxon>Streptomyces violaceusniger group</taxon>
    </lineage>
</organism>
<keyword evidence="3" id="KW-0285">Flavoprotein</keyword>
<reference evidence="8 9" key="2">
    <citation type="submission" date="2021-03" db="EMBL/GenBank/DDBJ databases">
        <title>Genomic Encyclopedia of Type Strains, Phase IV (KMG-IV): sequencing the most valuable type-strain genomes for metagenomic binning, comparative biology and taxonomic classification.</title>
        <authorList>
            <person name="Goeker M."/>
        </authorList>
    </citation>
    <scope>NUCLEOTIDE SEQUENCE [LARGE SCALE GENOMIC DNA]</scope>
    <source>
        <strain evidence="8 9">DSM 41954</strain>
    </source>
</reference>
<reference evidence="7" key="1">
    <citation type="submission" date="2014-05" db="EMBL/GenBank/DDBJ databases">
        <authorList>
            <person name="Horn Fabian"/>
        </authorList>
    </citation>
    <scope>NUCLEOTIDE SEQUENCE</scope>
</reference>
<dbReference type="Gene3D" id="3.30.70.2740">
    <property type="match status" value="1"/>
</dbReference>
<dbReference type="FunFam" id="1.10.45.10:FF:000001">
    <property type="entry name" value="D-lactate dehydrogenase mitochondrial"/>
    <property type="match status" value="1"/>
</dbReference>
<dbReference type="InterPro" id="IPR016169">
    <property type="entry name" value="FAD-bd_PCMH_sub2"/>
</dbReference>
<accession>A0A060ZFL8</accession>
<dbReference type="HOGENOM" id="CLU_017779_9_1_11"/>
<dbReference type="AlphaFoldDB" id="A0A060ZFL8"/>
<proteinExistence type="inferred from homology"/>
<keyword evidence="4" id="KW-0274">FAD</keyword>
<comment type="similarity">
    <text evidence="2">Belongs to the FAD-binding oxidoreductase/transferase type 4 family.</text>
</comment>
<evidence type="ECO:0000256" key="3">
    <source>
        <dbReference type="ARBA" id="ARBA00022630"/>
    </source>
</evidence>
<dbReference type="Pfam" id="PF01565">
    <property type="entry name" value="FAD_binding_4"/>
    <property type="match status" value="1"/>
</dbReference>
<dbReference type="SUPFAM" id="SSF56176">
    <property type="entry name" value="FAD-binding/transporter-associated domain-like"/>
    <property type="match status" value="1"/>
</dbReference>
<dbReference type="Proteomes" id="UP000756710">
    <property type="component" value="Unassembled WGS sequence"/>
</dbReference>
<dbReference type="GO" id="GO:0003973">
    <property type="term" value="F:(S)-2-hydroxy-acid oxidase activity"/>
    <property type="evidence" value="ECO:0007669"/>
    <property type="project" value="UniProtKB-EC"/>
</dbReference>
<dbReference type="InterPro" id="IPR051914">
    <property type="entry name" value="FAD-linked_OxidoTrans_Type4"/>
</dbReference>
<dbReference type="EMBL" id="JAGGLR010000009">
    <property type="protein sequence ID" value="MBP2062726.1"/>
    <property type="molecule type" value="Genomic_DNA"/>
</dbReference>
<feature type="domain" description="FAD-binding PCMH-type" evidence="6">
    <location>
        <begin position="46"/>
        <end position="225"/>
    </location>
</feature>
<dbReference type="Gene3D" id="1.10.45.10">
    <property type="entry name" value="Vanillyl-alcohol Oxidase, Chain A, domain 4"/>
    <property type="match status" value="1"/>
</dbReference>
<comment type="cofactor">
    <cofactor evidence="1">
        <name>FAD</name>
        <dbReference type="ChEBI" id="CHEBI:57692"/>
    </cofactor>
</comment>
<dbReference type="SUPFAM" id="SSF55103">
    <property type="entry name" value="FAD-linked oxidases, C-terminal domain"/>
    <property type="match status" value="1"/>
</dbReference>
<dbReference type="InterPro" id="IPR004113">
    <property type="entry name" value="FAD-bd_oxidored_4_C"/>
</dbReference>
<evidence type="ECO:0000313" key="9">
    <source>
        <dbReference type="Proteomes" id="UP000756710"/>
    </source>
</evidence>
<dbReference type="PANTHER" id="PTHR42934">
    <property type="entry name" value="GLYCOLATE OXIDASE SUBUNIT GLCD"/>
    <property type="match status" value="1"/>
</dbReference>
<evidence type="ECO:0000313" key="8">
    <source>
        <dbReference type="EMBL" id="MBP2062726.1"/>
    </source>
</evidence>
<evidence type="ECO:0000256" key="1">
    <source>
        <dbReference type="ARBA" id="ARBA00001974"/>
    </source>
</evidence>
<keyword evidence="9" id="KW-1185">Reference proteome</keyword>
<name>A0A060ZFL8_9ACTN</name>
<evidence type="ECO:0000256" key="2">
    <source>
        <dbReference type="ARBA" id="ARBA00008000"/>
    </source>
</evidence>